<proteinExistence type="predicted"/>
<organism evidence="2 3">
    <name type="scientific">Caerostris darwini</name>
    <dbReference type="NCBI Taxonomy" id="1538125"/>
    <lineage>
        <taxon>Eukaryota</taxon>
        <taxon>Metazoa</taxon>
        <taxon>Ecdysozoa</taxon>
        <taxon>Arthropoda</taxon>
        <taxon>Chelicerata</taxon>
        <taxon>Arachnida</taxon>
        <taxon>Araneae</taxon>
        <taxon>Araneomorphae</taxon>
        <taxon>Entelegynae</taxon>
        <taxon>Araneoidea</taxon>
        <taxon>Araneidae</taxon>
        <taxon>Caerostris</taxon>
    </lineage>
</organism>
<evidence type="ECO:0000256" key="1">
    <source>
        <dbReference type="SAM" id="Phobius"/>
    </source>
</evidence>
<protein>
    <submittedName>
        <fullName evidence="2">Uncharacterized protein</fullName>
    </submittedName>
</protein>
<evidence type="ECO:0000313" key="3">
    <source>
        <dbReference type="Proteomes" id="UP001054837"/>
    </source>
</evidence>
<comment type="caution">
    <text evidence="2">The sequence shown here is derived from an EMBL/GenBank/DDBJ whole genome shotgun (WGS) entry which is preliminary data.</text>
</comment>
<dbReference type="AlphaFoldDB" id="A0AAV4V7J9"/>
<gene>
    <name evidence="2" type="ORF">CDAR_454211</name>
</gene>
<evidence type="ECO:0000313" key="2">
    <source>
        <dbReference type="EMBL" id="GIY66009.1"/>
    </source>
</evidence>
<dbReference type="Proteomes" id="UP001054837">
    <property type="component" value="Unassembled WGS sequence"/>
</dbReference>
<keyword evidence="1" id="KW-0812">Transmembrane</keyword>
<keyword evidence="3" id="KW-1185">Reference proteome</keyword>
<reference evidence="2 3" key="1">
    <citation type="submission" date="2021-06" db="EMBL/GenBank/DDBJ databases">
        <title>Caerostris darwini draft genome.</title>
        <authorList>
            <person name="Kono N."/>
            <person name="Arakawa K."/>
        </authorList>
    </citation>
    <scope>NUCLEOTIDE SEQUENCE [LARGE SCALE GENOMIC DNA]</scope>
</reference>
<keyword evidence="1" id="KW-1133">Transmembrane helix</keyword>
<keyword evidence="1" id="KW-0472">Membrane</keyword>
<dbReference type="EMBL" id="BPLQ01012517">
    <property type="protein sequence ID" value="GIY66009.1"/>
    <property type="molecule type" value="Genomic_DNA"/>
</dbReference>
<feature type="transmembrane region" description="Helical" evidence="1">
    <location>
        <begin position="30"/>
        <end position="47"/>
    </location>
</feature>
<accession>A0AAV4V7J9</accession>
<sequence>MKKVLELKNSTSLSLSSNSWSLFLKKLRKRNPAIIFIAIVGFGFLGAENMRKVNKELTARPVNGIIFFSEKGCLFSALNTIAGFMVTGDADFVHAPGNPFSTLKKLKPVL</sequence>
<name>A0AAV4V7J9_9ARAC</name>